<dbReference type="PROSITE" id="PS51847">
    <property type="entry name" value="SMP"/>
    <property type="match status" value="1"/>
</dbReference>
<evidence type="ECO:0000256" key="1">
    <source>
        <dbReference type="ARBA" id="ARBA00004370"/>
    </source>
</evidence>
<feature type="compositionally biased region" description="Basic and acidic residues" evidence="6">
    <location>
        <begin position="733"/>
        <end position="761"/>
    </location>
</feature>
<evidence type="ECO:0000256" key="7">
    <source>
        <dbReference type="SAM" id="Phobius"/>
    </source>
</evidence>
<keyword evidence="4" id="KW-0446">Lipid-binding</keyword>
<organism evidence="10 11">
    <name type="scientific">Sphagnum jensenii</name>
    <dbReference type="NCBI Taxonomy" id="128206"/>
    <lineage>
        <taxon>Eukaryota</taxon>
        <taxon>Viridiplantae</taxon>
        <taxon>Streptophyta</taxon>
        <taxon>Embryophyta</taxon>
        <taxon>Bryophyta</taxon>
        <taxon>Sphagnophytina</taxon>
        <taxon>Sphagnopsida</taxon>
        <taxon>Sphagnales</taxon>
        <taxon>Sphagnaceae</taxon>
        <taxon>Sphagnum</taxon>
    </lineage>
</organism>
<reference evidence="10" key="1">
    <citation type="submission" date="2024-02" db="EMBL/GenBank/DDBJ databases">
        <authorList>
            <consortium name="ELIXIR-Norway"/>
            <consortium name="Elixir Norway"/>
        </authorList>
    </citation>
    <scope>NUCLEOTIDE SEQUENCE</scope>
</reference>
<feature type="region of interest" description="Disordered" evidence="6">
    <location>
        <begin position="733"/>
        <end position="831"/>
    </location>
</feature>
<feature type="compositionally biased region" description="Polar residues" evidence="6">
    <location>
        <begin position="555"/>
        <end position="568"/>
    </location>
</feature>
<dbReference type="PANTHER" id="PTHR47042">
    <property type="entry name" value="C2 DOMAIN-CONTAINING PROTEIN-LIKE"/>
    <property type="match status" value="1"/>
</dbReference>
<keyword evidence="11" id="KW-1185">Reference proteome</keyword>
<dbReference type="PROSITE" id="PS50004">
    <property type="entry name" value="C2"/>
    <property type="match status" value="1"/>
</dbReference>
<dbReference type="Proteomes" id="UP001497444">
    <property type="component" value="Chromosome 17"/>
</dbReference>
<sequence length="831" mass="92594">MKAEEEMHREETTPEREPGAMLNELGWKAMEYVLMWPFMCHIASVFVVAWIASLLHFHVFFIFLLGLMYLYQIENRQRQKLCRSIRHEERKNCYKMRVCGEGETVRWMNRAVEKMWPIFLENFASQMLLLPLSPWFLNMYKPWTAKKAIVQHLSLGKNPPIITMIRVLEDSVDGDHLMMEAAMEFGASQDMSAVLAVQIRRRLGLGIWTSFHISNVHLEGKVKIGLKFVDGWPVIGRIRVCFNTPPVLQMTARPLFNAGVDVTEIPGIAQWLDRIIAFALEQSLVEPNMLVVDVEKLVSELMFPAPPSQQPKQADWFQMEEKPPVATVVLEILEAAALRSADFNGLSDPFVKGALSTKKFSTKIIWKTLNPKWDEKFELPIASWELPNLLLLHIFDKDRFHNDDLGFCVVPINDYQDGERHDLWLPLQEVKTGKIHLAITVTNHPAATTNYSDKPINSSNDPPSDTSNSQVECQELKTKDTDPNLPISTTEMALAESSDGQMRATDSVGNNSIKRRQASGQTMVHASSNDKLLDKAKSSAHVESHKLSAGEGDLTSGTAVDGSKQTTAPRERQIEAGKQTGDQRKAVVDIGLGLQPGTISIAQLGDEKPAEWPCQKEGRAKNINARMKQERVDSPLMGKFTLDARGIGDENSDAGALKPEVSAQKHDHENAGLFHRGHKHLNEQTTENVHFQDVSSASCADGEHVAVGPNGTVVQMVIEGFHKHATDNADKLSAEGFHPHHTPEILDPQKHVKFGEGRDSESDSSDADGDPSAHHKRSKAKGFLNMAEHAAIRMGQSLSRRFKSKKHTESAVTNGQGSFSSAEGTPRPLAS</sequence>
<evidence type="ECO:0000256" key="4">
    <source>
        <dbReference type="ARBA" id="ARBA00023121"/>
    </source>
</evidence>
<dbReference type="CDD" id="cd21669">
    <property type="entry name" value="SMP_SF"/>
    <property type="match status" value="1"/>
</dbReference>
<dbReference type="CDD" id="cd00030">
    <property type="entry name" value="C2"/>
    <property type="match status" value="1"/>
</dbReference>
<dbReference type="Pfam" id="PF00168">
    <property type="entry name" value="C2"/>
    <property type="match status" value="1"/>
</dbReference>
<evidence type="ECO:0000313" key="11">
    <source>
        <dbReference type="Proteomes" id="UP001497444"/>
    </source>
</evidence>
<accession>A0ABP0WEK7</accession>
<keyword evidence="5 7" id="KW-0472">Membrane</keyword>
<keyword evidence="7" id="KW-1133">Transmembrane helix</keyword>
<proteinExistence type="predicted"/>
<evidence type="ECO:0000256" key="5">
    <source>
        <dbReference type="ARBA" id="ARBA00023136"/>
    </source>
</evidence>
<dbReference type="SUPFAM" id="SSF49562">
    <property type="entry name" value="C2 domain (Calcium/lipid-binding domain, CaLB)"/>
    <property type="match status" value="1"/>
</dbReference>
<evidence type="ECO:0000256" key="2">
    <source>
        <dbReference type="ARBA" id="ARBA00022448"/>
    </source>
</evidence>
<evidence type="ECO:0000256" key="3">
    <source>
        <dbReference type="ARBA" id="ARBA00023055"/>
    </source>
</evidence>
<keyword evidence="3" id="KW-0445">Lipid transport</keyword>
<feature type="compositionally biased region" description="Low complexity" evidence="6">
    <location>
        <begin position="452"/>
        <end position="469"/>
    </location>
</feature>
<feature type="compositionally biased region" description="Basic and acidic residues" evidence="6">
    <location>
        <begin position="533"/>
        <end position="548"/>
    </location>
</feature>
<dbReference type="PRINTS" id="PR00360">
    <property type="entry name" value="C2DOMAIN"/>
</dbReference>
<dbReference type="InterPro" id="IPR031468">
    <property type="entry name" value="SMP_LBD"/>
</dbReference>
<evidence type="ECO:0008006" key="12">
    <source>
        <dbReference type="Google" id="ProtNLM"/>
    </source>
</evidence>
<feature type="region of interest" description="Disordered" evidence="6">
    <location>
        <begin position="533"/>
        <end position="570"/>
    </location>
</feature>
<feature type="transmembrane region" description="Helical" evidence="7">
    <location>
        <begin position="32"/>
        <end position="51"/>
    </location>
</feature>
<dbReference type="InterPro" id="IPR035892">
    <property type="entry name" value="C2_domain_sf"/>
</dbReference>
<evidence type="ECO:0000259" key="8">
    <source>
        <dbReference type="PROSITE" id="PS50004"/>
    </source>
</evidence>
<evidence type="ECO:0000313" key="10">
    <source>
        <dbReference type="EMBL" id="CAK9264827.1"/>
    </source>
</evidence>
<name>A0ABP0WEK7_9BRYO</name>
<dbReference type="Gene3D" id="2.60.40.150">
    <property type="entry name" value="C2 domain"/>
    <property type="match status" value="1"/>
</dbReference>
<dbReference type="InterPro" id="IPR052847">
    <property type="entry name" value="Ext_Synaptotagmin/KAHRP-like"/>
</dbReference>
<feature type="compositionally biased region" description="Polar residues" evidence="6">
    <location>
        <begin position="810"/>
        <end position="823"/>
    </location>
</feature>
<dbReference type="InterPro" id="IPR000008">
    <property type="entry name" value="C2_dom"/>
</dbReference>
<dbReference type="PANTHER" id="PTHR47042:SF4">
    <property type="entry name" value="OS02G0313700 PROTEIN"/>
    <property type="match status" value="1"/>
</dbReference>
<keyword evidence="2" id="KW-0813">Transport</keyword>
<feature type="domain" description="C2" evidence="8">
    <location>
        <begin position="307"/>
        <end position="425"/>
    </location>
</feature>
<dbReference type="SMART" id="SM00239">
    <property type="entry name" value="C2"/>
    <property type="match status" value="1"/>
</dbReference>
<evidence type="ECO:0000259" key="9">
    <source>
        <dbReference type="PROSITE" id="PS51847"/>
    </source>
</evidence>
<feature type="domain" description="SMP-LTD" evidence="9">
    <location>
        <begin position="101"/>
        <end position="295"/>
    </location>
</feature>
<gene>
    <name evidence="10" type="ORF">CSSPJE1EN1_LOCUS10305</name>
</gene>
<feature type="region of interest" description="Disordered" evidence="6">
    <location>
        <begin position="447"/>
        <end position="471"/>
    </location>
</feature>
<keyword evidence="7" id="KW-0812">Transmembrane</keyword>
<comment type="subcellular location">
    <subcellularLocation>
        <location evidence="1">Membrane</location>
    </subcellularLocation>
</comment>
<protein>
    <recommendedName>
        <fullName evidence="12">C2 domain-containing protein</fullName>
    </recommendedName>
</protein>
<dbReference type="EMBL" id="OZ020112">
    <property type="protein sequence ID" value="CAK9264827.1"/>
    <property type="molecule type" value="Genomic_DNA"/>
</dbReference>
<evidence type="ECO:0000256" key="6">
    <source>
        <dbReference type="SAM" id="MobiDB-lite"/>
    </source>
</evidence>